<gene>
    <name evidence="1" type="ORF">KQX54_021200</name>
</gene>
<reference evidence="1 2" key="1">
    <citation type="journal article" date="2021" name="J. Hered.">
        <title>A chromosome-level genome assembly of the parasitoid wasp, Cotesia glomerata (Hymenoptera: Braconidae).</title>
        <authorList>
            <person name="Pinto B.J."/>
            <person name="Weis J.J."/>
            <person name="Gamble T."/>
            <person name="Ode P.J."/>
            <person name="Paul R."/>
            <person name="Zaspel J.M."/>
        </authorList>
    </citation>
    <scope>NUCLEOTIDE SEQUENCE [LARGE SCALE GENOMIC DNA]</scope>
    <source>
        <strain evidence="1">CgM1</strain>
    </source>
</reference>
<dbReference type="AlphaFoldDB" id="A0AAV7J8Q8"/>
<keyword evidence="2" id="KW-1185">Reference proteome</keyword>
<dbReference type="Proteomes" id="UP000826195">
    <property type="component" value="Unassembled WGS sequence"/>
</dbReference>
<name>A0AAV7J8Q8_COTGL</name>
<dbReference type="EMBL" id="JAHXZJ010000001">
    <property type="protein sequence ID" value="KAH0568562.1"/>
    <property type="molecule type" value="Genomic_DNA"/>
</dbReference>
<comment type="caution">
    <text evidence="1">The sequence shown here is derived from an EMBL/GenBank/DDBJ whole genome shotgun (WGS) entry which is preliminary data.</text>
</comment>
<evidence type="ECO:0000313" key="1">
    <source>
        <dbReference type="EMBL" id="KAH0568562.1"/>
    </source>
</evidence>
<protein>
    <submittedName>
        <fullName evidence="1">Uncharacterized protein</fullName>
    </submittedName>
</protein>
<evidence type="ECO:0000313" key="2">
    <source>
        <dbReference type="Proteomes" id="UP000826195"/>
    </source>
</evidence>
<accession>A0AAV7J8Q8</accession>
<proteinExistence type="predicted"/>
<organism evidence="1 2">
    <name type="scientific">Cotesia glomerata</name>
    <name type="common">Lepidopteran parasitic wasp</name>
    <name type="synonym">Apanteles glomeratus</name>
    <dbReference type="NCBI Taxonomy" id="32391"/>
    <lineage>
        <taxon>Eukaryota</taxon>
        <taxon>Metazoa</taxon>
        <taxon>Ecdysozoa</taxon>
        <taxon>Arthropoda</taxon>
        <taxon>Hexapoda</taxon>
        <taxon>Insecta</taxon>
        <taxon>Pterygota</taxon>
        <taxon>Neoptera</taxon>
        <taxon>Endopterygota</taxon>
        <taxon>Hymenoptera</taxon>
        <taxon>Apocrita</taxon>
        <taxon>Ichneumonoidea</taxon>
        <taxon>Braconidae</taxon>
        <taxon>Microgastrinae</taxon>
        <taxon>Cotesia</taxon>
    </lineage>
</organism>
<sequence length="78" mass="8832">MGENELPADLMRYRAERSYAKDGAMLMLLLIPKLNPHLGDLWMEQGSKDTLAVKRDLRCGMAHAESCPEVESLVELSW</sequence>